<dbReference type="KEGG" id="nsr:NS506_04490"/>
<dbReference type="Pfam" id="PF04672">
    <property type="entry name" value="Methyltransf_19"/>
    <property type="match status" value="1"/>
</dbReference>
<dbReference type="Gene3D" id="3.40.50.150">
    <property type="entry name" value="Vaccinia Virus protein VP39"/>
    <property type="match status" value="1"/>
</dbReference>
<name>A0ABC8AWL3_9NOCA</name>
<protein>
    <recommendedName>
        <fullName evidence="3">SAM-dependent methyltransferase</fullName>
    </recommendedName>
</protein>
<dbReference type="InterPro" id="IPR006764">
    <property type="entry name" value="SAM_dep_MeTrfase_SAV2177_type"/>
</dbReference>
<dbReference type="PIRSF" id="PIRSF017393">
    <property type="entry name" value="MTase_SAV2177"/>
    <property type="match status" value="1"/>
</dbReference>
<evidence type="ECO:0008006" key="3">
    <source>
        <dbReference type="Google" id="ProtNLM"/>
    </source>
</evidence>
<dbReference type="InterPro" id="IPR029063">
    <property type="entry name" value="SAM-dependent_MTases_sf"/>
</dbReference>
<dbReference type="SUPFAM" id="SSF53335">
    <property type="entry name" value="S-adenosyl-L-methionine-dependent methyltransferases"/>
    <property type="match status" value="1"/>
</dbReference>
<proteinExistence type="predicted"/>
<accession>A0ABC8AWL3</accession>
<gene>
    <name evidence="1" type="ORF">NS506_04490</name>
</gene>
<sequence length="269" mass="29448">MSELNINAMRARQSRPSVARVYSYVLGGRDNYGVDKDLGDYFIEDLPGSEQLAITNRQAILRAVRVMADVGIHQIIDMGCGLPATENVHQVVRRVHPDARVVYVDDDPFVVAHGRALLAVDESIAVVAADIRDPGSVEKHADVQRLIDFDQPVGLLFGITLSFVNDEENPAGVVQYWADRIASGSRAYISHFHAGATREAIATANKILEAFGRGRFRTDPEIRSCFGSLTLDQDGVRPCVQWRPEPGTAEAPALTIWEQLVVGGMAGKQ</sequence>
<dbReference type="Proteomes" id="UP000180166">
    <property type="component" value="Chromosome"/>
</dbReference>
<evidence type="ECO:0000313" key="1">
    <source>
        <dbReference type="EMBL" id="APA98538.1"/>
    </source>
</evidence>
<dbReference type="EMBL" id="CP017839">
    <property type="protein sequence ID" value="APA98538.1"/>
    <property type="molecule type" value="Genomic_DNA"/>
</dbReference>
<evidence type="ECO:0000313" key="2">
    <source>
        <dbReference type="Proteomes" id="UP000180166"/>
    </source>
</evidence>
<organism evidence="1 2">
    <name type="scientific">Nocardia seriolae</name>
    <dbReference type="NCBI Taxonomy" id="37332"/>
    <lineage>
        <taxon>Bacteria</taxon>
        <taxon>Bacillati</taxon>
        <taxon>Actinomycetota</taxon>
        <taxon>Actinomycetes</taxon>
        <taxon>Mycobacteriales</taxon>
        <taxon>Nocardiaceae</taxon>
        <taxon>Nocardia</taxon>
    </lineage>
</organism>
<dbReference type="AlphaFoldDB" id="A0ABC8AWL3"/>
<reference evidence="1 2" key="1">
    <citation type="submission" date="2016-10" db="EMBL/GenBank/DDBJ databases">
        <title>Genome sequence of Nocardia seriolae strain EM150506, isolated from Anguila japonica.</title>
        <authorList>
            <person name="Han H.-J."/>
        </authorList>
    </citation>
    <scope>NUCLEOTIDE SEQUENCE [LARGE SCALE GENOMIC DNA]</scope>
    <source>
        <strain evidence="1 2">EM150506</strain>
    </source>
</reference>